<reference evidence="1 2" key="1">
    <citation type="submission" date="2013-12" db="EMBL/GenBank/DDBJ databases">
        <title>A Varibaculum cambriense genome reconstructed from a premature infant gut community with otherwise low bacterial novelty that shifts toward anaerobic metabolism during the third week of life.</title>
        <authorList>
            <person name="Brown C.T."/>
            <person name="Sharon I."/>
            <person name="Thomas B.C."/>
            <person name="Castelle C.J."/>
            <person name="Morowitz M.J."/>
            <person name="Banfield J.F."/>
        </authorList>
    </citation>
    <scope>NUCLEOTIDE SEQUENCE [LARGE SCALE GENOMIC DNA]</scope>
    <source>
        <strain evidence="2">DORA_17_25</strain>
    </source>
</reference>
<evidence type="ECO:0000313" key="2">
    <source>
        <dbReference type="Proteomes" id="UP000018840"/>
    </source>
</evidence>
<dbReference type="Proteomes" id="UP000018840">
    <property type="component" value="Unassembled WGS sequence"/>
</dbReference>
<evidence type="ECO:0000313" key="1">
    <source>
        <dbReference type="EMBL" id="ETI89828.1"/>
    </source>
</evidence>
<proteinExistence type="predicted"/>
<evidence type="ECO:0008006" key="3">
    <source>
        <dbReference type="Google" id="ProtNLM"/>
    </source>
</evidence>
<organism evidence="1 2">
    <name type="scientific">Negativicoccus succinicivorans DORA_17_25</name>
    <dbReference type="NCBI Taxonomy" id="1403945"/>
    <lineage>
        <taxon>Bacteria</taxon>
        <taxon>Bacillati</taxon>
        <taxon>Bacillota</taxon>
        <taxon>Negativicutes</taxon>
        <taxon>Veillonellales</taxon>
        <taxon>Veillonellaceae</taxon>
        <taxon>Negativicoccus</taxon>
    </lineage>
</organism>
<protein>
    <recommendedName>
        <fullName evidence="3">WYL domain-containing protein</fullName>
    </recommendedName>
</protein>
<sequence length="134" mass="16078">SEFFNTNERTIQRDIEDINAFLKNYNQTVLYEKSTHDYYIAHKNKKHSNTDINIHATYEMTYQVFKQLNRQYETYVVKKTRKTIIVMLSISKIEAINLCFIYHNTIRIMSPETLVAEFTQELAKIQKNYILNKI</sequence>
<name>W1UDZ9_9FIRM</name>
<dbReference type="RefSeq" id="WP_024047802.1">
    <property type="nucleotide sequence ID" value="NZ_AZMC01000104.1"/>
</dbReference>
<gene>
    <name evidence="1" type="ORF">Q612_NSC00104G0002</name>
</gene>
<feature type="non-terminal residue" evidence="1">
    <location>
        <position position="1"/>
    </location>
</feature>
<comment type="caution">
    <text evidence="1">The sequence shown here is derived from an EMBL/GenBank/DDBJ whole genome shotgun (WGS) entry which is preliminary data.</text>
</comment>
<accession>W1UDZ9</accession>
<dbReference type="AlphaFoldDB" id="W1UDZ9"/>
<dbReference type="EMBL" id="AZMC01000104">
    <property type="protein sequence ID" value="ETI89828.1"/>
    <property type="molecule type" value="Genomic_DNA"/>
</dbReference>